<feature type="transmembrane region" description="Helical" evidence="2">
    <location>
        <begin position="74"/>
        <end position="96"/>
    </location>
</feature>
<organism evidence="3 4">
    <name type="scientific">Linderina pennispora</name>
    <dbReference type="NCBI Taxonomy" id="61395"/>
    <lineage>
        <taxon>Eukaryota</taxon>
        <taxon>Fungi</taxon>
        <taxon>Fungi incertae sedis</taxon>
        <taxon>Zoopagomycota</taxon>
        <taxon>Kickxellomycotina</taxon>
        <taxon>Kickxellomycetes</taxon>
        <taxon>Kickxellales</taxon>
        <taxon>Kickxellaceae</taxon>
        <taxon>Linderina</taxon>
    </lineage>
</organism>
<dbReference type="EMBL" id="MCFD01000005">
    <property type="protein sequence ID" value="ORX70511.1"/>
    <property type="molecule type" value="Genomic_DNA"/>
</dbReference>
<protein>
    <submittedName>
        <fullName evidence="3">Uncharacterized protein</fullName>
    </submittedName>
</protein>
<keyword evidence="2" id="KW-1133">Transmembrane helix</keyword>
<dbReference type="GeneID" id="63802115"/>
<evidence type="ECO:0000313" key="3">
    <source>
        <dbReference type="EMBL" id="ORX70511.1"/>
    </source>
</evidence>
<dbReference type="AlphaFoldDB" id="A0A1Y1WAF6"/>
<proteinExistence type="predicted"/>
<feature type="transmembrane region" description="Helical" evidence="2">
    <location>
        <begin position="31"/>
        <end position="52"/>
    </location>
</feature>
<evidence type="ECO:0000256" key="2">
    <source>
        <dbReference type="SAM" id="Phobius"/>
    </source>
</evidence>
<dbReference type="RefSeq" id="XP_040744090.1">
    <property type="nucleotide sequence ID" value="XM_040885467.1"/>
</dbReference>
<dbReference type="Proteomes" id="UP000193922">
    <property type="component" value="Unassembled WGS sequence"/>
</dbReference>
<name>A0A1Y1WAF6_9FUNG</name>
<keyword evidence="2" id="KW-0472">Membrane</keyword>
<comment type="caution">
    <text evidence="3">The sequence shown here is derived from an EMBL/GenBank/DDBJ whole genome shotgun (WGS) entry which is preliminary data.</text>
</comment>
<sequence length="200" mass="22747">MYPPQPPNYDAATVEQVRQERIRAIKRRYNISLGLQIAFTGVFAALLGYYIWRDRDNRRRTDSSNLVYYNSNWFSWYIGLLIALLVIDLLCIFFTFRNRKRALAWLTNPNTPPHMIMAGMNPQSDYAEVVVIQQPVGYAQPVYQNYQQPPPMYSQAPGQQQQGGFYMPPAGPPPVHPGSSAGDNNNNSNGARGHLEKPLI</sequence>
<feature type="region of interest" description="Disordered" evidence="1">
    <location>
        <begin position="149"/>
        <end position="200"/>
    </location>
</feature>
<evidence type="ECO:0000313" key="4">
    <source>
        <dbReference type="Proteomes" id="UP000193922"/>
    </source>
</evidence>
<gene>
    <name evidence="3" type="ORF">DL89DRAFT_256723</name>
</gene>
<keyword evidence="2" id="KW-0812">Transmembrane</keyword>
<dbReference type="OrthoDB" id="5587634at2759"/>
<feature type="compositionally biased region" description="Low complexity" evidence="1">
    <location>
        <begin position="177"/>
        <end position="191"/>
    </location>
</feature>
<reference evidence="3 4" key="1">
    <citation type="submission" date="2016-07" db="EMBL/GenBank/DDBJ databases">
        <title>Pervasive Adenine N6-methylation of Active Genes in Fungi.</title>
        <authorList>
            <consortium name="DOE Joint Genome Institute"/>
            <person name="Mondo S.J."/>
            <person name="Dannebaum R.O."/>
            <person name="Kuo R.C."/>
            <person name="Labutti K."/>
            <person name="Haridas S."/>
            <person name="Kuo A."/>
            <person name="Salamov A."/>
            <person name="Ahrendt S.R."/>
            <person name="Lipzen A."/>
            <person name="Sullivan W."/>
            <person name="Andreopoulos W.B."/>
            <person name="Clum A."/>
            <person name="Lindquist E."/>
            <person name="Daum C."/>
            <person name="Ramamoorthy G.K."/>
            <person name="Gryganskyi A."/>
            <person name="Culley D."/>
            <person name="Magnuson J.K."/>
            <person name="James T.Y."/>
            <person name="O'Malley M.A."/>
            <person name="Stajich J.E."/>
            <person name="Spatafora J.W."/>
            <person name="Visel A."/>
            <person name="Grigoriev I.V."/>
        </authorList>
    </citation>
    <scope>NUCLEOTIDE SEQUENCE [LARGE SCALE GENOMIC DNA]</scope>
    <source>
        <strain evidence="3 4">ATCC 12442</strain>
    </source>
</reference>
<evidence type="ECO:0000256" key="1">
    <source>
        <dbReference type="SAM" id="MobiDB-lite"/>
    </source>
</evidence>
<keyword evidence="4" id="KW-1185">Reference proteome</keyword>
<accession>A0A1Y1WAF6</accession>